<evidence type="ECO:0000256" key="1">
    <source>
        <dbReference type="SAM" id="Phobius"/>
    </source>
</evidence>
<evidence type="ECO:0000313" key="2">
    <source>
        <dbReference type="EMBL" id="EEY94801.1"/>
    </source>
</evidence>
<feature type="transmembrane region" description="Helical" evidence="1">
    <location>
        <begin position="20"/>
        <end position="39"/>
    </location>
</feature>
<accession>D0SGU5</accession>
<organism evidence="2 3">
    <name type="scientific">Acinetobacter johnsonii SH046</name>
    <dbReference type="NCBI Taxonomy" id="575586"/>
    <lineage>
        <taxon>Bacteria</taxon>
        <taxon>Pseudomonadati</taxon>
        <taxon>Pseudomonadota</taxon>
        <taxon>Gammaproteobacteria</taxon>
        <taxon>Moraxellales</taxon>
        <taxon>Moraxellaceae</taxon>
        <taxon>Acinetobacter</taxon>
    </lineage>
</organism>
<sequence length="165" mass="19674">MAKNAESKVGFMDIYNFYVHYFYMGVPYGIGLAIVWFLIKVAVRHFRTAIPSQFLRMVMVKRKALQLEALGYQVYCYISWADGKKIRIKDMEKENSIQVKDPLIFEHHRVKDLPFILDDSFLFYNNKKRNIVGYFHRINSKEREVFKGQLIEIEYRAETEQGKDK</sequence>
<keyword evidence="1" id="KW-1133">Transmembrane helix</keyword>
<reference evidence="3" key="1">
    <citation type="journal article" date="2012" name="PLoS ONE">
        <title>The success of Acinetobacter species; genetic, metabolic and virulence attributes.</title>
        <authorList>
            <person name="Peleg A.Y."/>
            <person name="de Breij A."/>
            <person name="Adams M.D."/>
            <person name="Cerqueira G.M."/>
            <person name="Mocali S."/>
            <person name="Galardini M."/>
            <person name="Nibbering P.H."/>
            <person name="Earl A.M."/>
            <person name="Ward D.V."/>
            <person name="Paterson D.L."/>
            <person name="Seifert H."/>
            <person name="Dijkshoorn L."/>
        </authorList>
    </citation>
    <scope>NUCLEOTIDE SEQUENCE [LARGE SCALE GENOMIC DNA]</scope>
    <source>
        <strain evidence="3">SH046</strain>
    </source>
</reference>
<keyword evidence="1" id="KW-0472">Membrane</keyword>
<name>D0SGU5_ACIJO</name>
<keyword evidence="1" id="KW-0812">Transmembrane</keyword>
<dbReference type="Proteomes" id="UP000012047">
    <property type="component" value="Unassembled WGS sequence"/>
</dbReference>
<gene>
    <name evidence="2" type="ORF">HMPREF0016_03068</name>
</gene>
<dbReference type="EMBL" id="GG704974">
    <property type="protein sequence ID" value="EEY94801.1"/>
    <property type="molecule type" value="Genomic_DNA"/>
</dbReference>
<protein>
    <submittedName>
        <fullName evidence="2">Uncharacterized protein</fullName>
    </submittedName>
</protein>
<dbReference type="HOGENOM" id="CLU_1709312_0_0_6"/>
<dbReference type="RefSeq" id="WP_005401844.1">
    <property type="nucleotide sequence ID" value="NZ_GG704974.1"/>
</dbReference>
<dbReference type="eggNOG" id="ENOG5031SKW">
    <property type="taxonomic scope" value="Bacteria"/>
</dbReference>
<dbReference type="AlphaFoldDB" id="D0SGU5"/>
<evidence type="ECO:0000313" key="3">
    <source>
        <dbReference type="Proteomes" id="UP000012047"/>
    </source>
</evidence>
<proteinExistence type="predicted"/>